<feature type="region of interest" description="Disordered" evidence="1">
    <location>
        <begin position="74"/>
        <end position="112"/>
    </location>
</feature>
<keyword evidence="2" id="KW-1133">Transmembrane helix</keyword>
<organism evidence="3 4">
    <name type="scientific">Sphingomonas swuensis</name>
    <dbReference type="NCBI Taxonomy" id="977800"/>
    <lineage>
        <taxon>Bacteria</taxon>
        <taxon>Pseudomonadati</taxon>
        <taxon>Pseudomonadota</taxon>
        <taxon>Alphaproteobacteria</taxon>
        <taxon>Sphingomonadales</taxon>
        <taxon>Sphingomonadaceae</taxon>
        <taxon>Sphingomonas</taxon>
    </lineage>
</organism>
<proteinExistence type="predicted"/>
<evidence type="ECO:0000256" key="2">
    <source>
        <dbReference type="SAM" id="Phobius"/>
    </source>
</evidence>
<sequence>MVTTAGMDDLAVGGAPLRQRLRAPARRRVAGLVLALALEALLVLAMLTLGEGKSRLPEGDDRPLATFDLAAPMPEKVTPREVRKEESRTEAAAAKPVTPTTAPPAPPIPSEVRVPEPVVQLPSPVMSLPAEQMAQSDLRNLPSPPSARGPSGPPAPKGESDTPLVEGRGPNGERLYAASWYREPYDSELKGYLSTAQPGWALIACRTVPDYKVDDCVAVDEHPSHSQLARAVLAAAWQFKVRPPRVGGQVKVGEWVRIRIDYGLKPERRWN</sequence>
<keyword evidence="2" id="KW-0472">Membrane</keyword>
<evidence type="ECO:0008006" key="5">
    <source>
        <dbReference type="Google" id="ProtNLM"/>
    </source>
</evidence>
<keyword evidence="4" id="KW-1185">Reference proteome</keyword>
<accession>A0ABP7TG57</accession>
<evidence type="ECO:0000313" key="4">
    <source>
        <dbReference type="Proteomes" id="UP001500235"/>
    </source>
</evidence>
<feature type="compositionally biased region" description="Pro residues" evidence="1">
    <location>
        <begin position="142"/>
        <end position="156"/>
    </location>
</feature>
<dbReference type="Proteomes" id="UP001500235">
    <property type="component" value="Unassembled WGS sequence"/>
</dbReference>
<feature type="region of interest" description="Disordered" evidence="1">
    <location>
        <begin position="132"/>
        <end position="171"/>
    </location>
</feature>
<evidence type="ECO:0000313" key="3">
    <source>
        <dbReference type="EMBL" id="GAA4025094.1"/>
    </source>
</evidence>
<keyword evidence="2" id="KW-0812">Transmembrane</keyword>
<feature type="compositionally biased region" description="Low complexity" evidence="1">
    <location>
        <begin position="91"/>
        <end position="100"/>
    </location>
</feature>
<dbReference type="RefSeq" id="WP_344707962.1">
    <property type="nucleotide sequence ID" value="NZ_BAABBQ010000001.1"/>
</dbReference>
<reference evidence="4" key="1">
    <citation type="journal article" date="2019" name="Int. J. Syst. Evol. Microbiol.">
        <title>The Global Catalogue of Microorganisms (GCM) 10K type strain sequencing project: providing services to taxonomists for standard genome sequencing and annotation.</title>
        <authorList>
            <consortium name="The Broad Institute Genomics Platform"/>
            <consortium name="The Broad Institute Genome Sequencing Center for Infectious Disease"/>
            <person name="Wu L."/>
            <person name="Ma J."/>
        </authorList>
    </citation>
    <scope>NUCLEOTIDE SEQUENCE [LARGE SCALE GENOMIC DNA]</scope>
    <source>
        <strain evidence="4">JCM 17563</strain>
    </source>
</reference>
<comment type="caution">
    <text evidence="3">The sequence shown here is derived from an EMBL/GenBank/DDBJ whole genome shotgun (WGS) entry which is preliminary data.</text>
</comment>
<feature type="transmembrane region" description="Helical" evidence="2">
    <location>
        <begin position="29"/>
        <end position="49"/>
    </location>
</feature>
<name>A0ABP7TG57_9SPHN</name>
<protein>
    <recommendedName>
        <fullName evidence="5">Protein TonB</fullName>
    </recommendedName>
</protein>
<evidence type="ECO:0000256" key="1">
    <source>
        <dbReference type="SAM" id="MobiDB-lite"/>
    </source>
</evidence>
<dbReference type="EMBL" id="BAABBQ010000001">
    <property type="protein sequence ID" value="GAA4025094.1"/>
    <property type="molecule type" value="Genomic_DNA"/>
</dbReference>
<gene>
    <name evidence="3" type="ORF">GCM10022280_27460</name>
</gene>
<feature type="compositionally biased region" description="Basic and acidic residues" evidence="1">
    <location>
        <begin position="77"/>
        <end position="89"/>
    </location>
</feature>